<dbReference type="AlphaFoldDB" id="A0ABD0KZH6"/>
<accession>A0ABD0KZH6</accession>
<sequence>DTRVQYCPDLDRTSQTTLTREVVANHGPSPSRQYYNGHSESTGPVMIQTIAITQADVQRASRAAWFYFTLYFCPSPSGLLYPLGGVMTLRLMHSQRARSSNRTGARWVPPTNHARRNLATHANTDAGQRCSSVFASLLWRSGNHGVCNWDATSITGHHGLHVVSQRMAERMEPKIRHQIRCFLEEALDLPKTPAEKMASRRASFTSR</sequence>
<keyword evidence="2" id="KW-1185">Reference proteome</keyword>
<comment type="caution">
    <text evidence="1">The sequence shown here is derived from an EMBL/GenBank/DDBJ whole genome shotgun (WGS) entry which is preliminary data.</text>
</comment>
<reference evidence="1 2" key="1">
    <citation type="journal article" date="2023" name="Sci. Data">
        <title>Genome assembly of the Korean intertidal mud-creeper Batillaria attramentaria.</title>
        <authorList>
            <person name="Patra A.K."/>
            <person name="Ho P.T."/>
            <person name="Jun S."/>
            <person name="Lee S.J."/>
            <person name="Kim Y."/>
            <person name="Won Y.J."/>
        </authorList>
    </citation>
    <scope>NUCLEOTIDE SEQUENCE [LARGE SCALE GENOMIC DNA]</scope>
    <source>
        <strain evidence="1">Wonlab-2016</strain>
    </source>
</reference>
<evidence type="ECO:0000313" key="1">
    <source>
        <dbReference type="EMBL" id="KAK7492511.1"/>
    </source>
</evidence>
<feature type="non-terminal residue" evidence="1">
    <location>
        <position position="207"/>
    </location>
</feature>
<name>A0ABD0KZH6_9CAEN</name>
<proteinExistence type="predicted"/>
<feature type="non-terminal residue" evidence="1">
    <location>
        <position position="1"/>
    </location>
</feature>
<evidence type="ECO:0000313" key="2">
    <source>
        <dbReference type="Proteomes" id="UP001519460"/>
    </source>
</evidence>
<gene>
    <name evidence="1" type="ORF">BaRGS_00016177</name>
</gene>
<dbReference type="Proteomes" id="UP001519460">
    <property type="component" value="Unassembled WGS sequence"/>
</dbReference>
<protein>
    <submittedName>
        <fullName evidence="1">Uncharacterized protein</fullName>
    </submittedName>
</protein>
<organism evidence="1 2">
    <name type="scientific">Batillaria attramentaria</name>
    <dbReference type="NCBI Taxonomy" id="370345"/>
    <lineage>
        <taxon>Eukaryota</taxon>
        <taxon>Metazoa</taxon>
        <taxon>Spiralia</taxon>
        <taxon>Lophotrochozoa</taxon>
        <taxon>Mollusca</taxon>
        <taxon>Gastropoda</taxon>
        <taxon>Caenogastropoda</taxon>
        <taxon>Sorbeoconcha</taxon>
        <taxon>Cerithioidea</taxon>
        <taxon>Batillariidae</taxon>
        <taxon>Batillaria</taxon>
    </lineage>
</organism>
<dbReference type="EMBL" id="JACVVK020000102">
    <property type="protein sequence ID" value="KAK7492511.1"/>
    <property type="molecule type" value="Genomic_DNA"/>
</dbReference>